<feature type="region of interest" description="Disordered" evidence="15">
    <location>
        <begin position="602"/>
        <end position="633"/>
    </location>
</feature>
<feature type="compositionally biased region" description="Basic residues" evidence="15">
    <location>
        <begin position="236"/>
        <end position="246"/>
    </location>
</feature>
<name>A0A4W5N7Z5_9TELE</name>
<keyword evidence="10" id="KW-0804">Transcription</keyword>
<evidence type="ECO:0000256" key="15">
    <source>
        <dbReference type="SAM" id="MobiDB-lite"/>
    </source>
</evidence>
<evidence type="ECO:0000256" key="13">
    <source>
        <dbReference type="ARBA" id="ARBA00070939"/>
    </source>
</evidence>
<feature type="region of interest" description="Disordered" evidence="15">
    <location>
        <begin position="905"/>
        <end position="958"/>
    </location>
</feature>
<dbReference type="SMART" id="SM01368">
    <property type="entry name" value="RB_A"/>
    <property type="match status" value="1"/>
</dbReference>
<dbReference type="InterPro" id="IPR002719">
    <property type="entry name" value="RB_B"/>
</dbReference>
<feature type="compositionally biased region" description="Basic and acidic residues" evidence="15">
    <location>
        <begin position="919"/>
        <end position="928"/>
    </location>
</feature>
<evidence type="ECO:0000256" key="3">
    <source>
        <dbReference type="ARBA" id="ARBA00009475"/>
    </source>
</evidence>
<dbReference type="Gene3D" id="6.10.140.1380">
    <property type="match status" value="1"/>
</dbReference>
<feature type="domain" description="Retinoblastoma-associated protein A-box" evidence="17">
    <location>
        <begin position="356"/>
        <end position="563"/>
    </location>
</feature>
<feature type="compositionally biased region" description="Basic and acidic residues" evidence="15">
    <location>
        <begin position="941"/>
        <end position="958"/>
    </location>
</feature>
<dbReference type="Gene3D" id="6.10.250.530">
    <property type="match status" value="1"/>
</dbReference>
<keyword evidence="8" id="KW-0805">Transcription regulation</keyword>
<dbReference type="AlphaFoldDB" id="A0A4W5N7Z5"/>
<dbReference type="STRING" id="62062.ENSHHUP00000046857"/>
<keyword evidence="6" id="KW-0597">Phosphoprotein</keyword>
<reference evidence="19" key="3">
    <citation type="submission" date="2025-09" db="UniProtKB">
        <authorList>
            <consortium name="Ensembl"/>
        </authorList>
    </citation>
    <scope>IDENTIFICATION</scope>
</reference>
<evidence type="ECO:0000256" key="14">
    <source>
        <dbReference type="ARBA" id="ARBA00081114"/>
    </source>
</evidence>
<evidence type="ECO:0000256" key="1">
    <source>
        <dbReference type="ARBA" id="ARBA00004123"/>
    </source>
</evidence>
<dbReference type="InterPro" id="IPR028309">
    <property type="entry name" value="RB_fam"/>
</dbReference>
<dbReference type="FunFam" id="1.10.472.10:FF:000033">
    <property type="entry name" value="retinoblastoma-associated protein isoform X1"/>
    <property type="match status" value="1"/>
</dbReference>
<dbReference type="Ensembl" id="ENSHHUT00000048576.1">
    <property type="protein sequence ID" value="ENSHHUP00000046857.1"/>
    <property type="gene ID" value="ENSHHUG00000028402.1"/>
</dbReference>
<evidence type="ECO:0000256" key="2">
    <source>
        <dbReference type="ARBA" id="ARBA00004496"/>
    </source>
</evidence>
<dbReference type="GeneTree" id="ENSGT00950000183202"/>
<dbReference type="GO" id="GO:0035189">
    <property type="term" value="C:Rb-E2F complex"/>
    <property type="evidence" value="ECO:0007669"/>
    <property type="project" value="TreeGrafter"/>
</dbReference>
<dbReference type="InterPro" id="IPR015030">
    <property type="entry name" value="RB_C"/>
</dbReference>
<dbReference type="InterPro" id="IPR036915">
    <property type="entry name" value="Cyclin-like_sf"/>
</dbReference>
<evidence type="ECO:0000256" key="10">
    <source>
        <dbReference type="ARBA" id="ARBA00023163"/>
    </source>
</evidence>
<protein>
    <recommendedName>
        <fullName evidence="13">Retinoblastoma-associated protein</fullName>
    </recommendedName>
    <alternativeName>
        <fullName evidence="14">pRb</fullName>
    </alternativeName>
</protein>
<dbReference type="Gene3D" id="1.10.472.140">
    <property type="match status" value="1"/>
</dbReference>
<dbReference type="GO" id="GO:0031175">
    <property type="term" value="P:neuron projection development"/>
    <property type="evidence" value="ECO:0007669"/>
    <property type="project" value="TreeGrafter"/>
</dbReference>
<dbReference type="GO" id="GO:0000977">
    <property type="term" value="F:RNA polymerase II transcription regulatory region sequence-specific DNA binding"/>
    <property type="evidence" value="ECO:0007669"/>
    <property type="project" value="TreeGrafter"/>
</dbReference>
<dbReference type="GO" id="GO:2000134">
    <property type="term" value="P:negative regulation of G1/S transition of mitotic cell cycle"/>
    <property type="evidence" value="ECO:0007669"/>
    <property type="project" value="TreeGrafter"/>
</dbReference>
<dbReference type="FunFam" id="1.10.472.10:FF:000039">
    <property type="entry name" value="RB transcriptional corepressor 1"/>
    <property type="match status" value="1"/>
</dbReference>
<dbReference type="GO" id="GO:0006325">
    <property type="term" value="P:chromatin organization"/>
    <property type="evidence" value="ECO:0007669"/>
    <property type="project" value="UniProtKB-KW"/>
</dbReference>
<evidence type="ECO:0000256" key="9">
    <source>
        <dbReference type="ARBA" id="ARBA00023125"/>
    </source>
</evidence>
<dbReference type="PANTHER" id="PTHR13742">
    <property type="entry name" value="RETINOBLASTOMA-ASSOCIATED PROTEIN RB -RELATED"/>
    <property type="match status" value="1"/>
</dbReference>
<evidence type="ECO:0000313" key="20">
    <source>
        <dbReference type="Proteomes" id="UP000314982"/>
    </source>
</evidence>
<evidence type="ECO:0000256" key="5">
    <source>
        <dbReference type="ARBA" id="ARBA00022491"/>
    </source>
</evidence>
<dbReference type="SUPFAM" id="SSF47954">
    <property type="entry name" value="Cyclin-like"/>
    <property type="match status" value="2"/>
</dbReference>
<evidence type="ECO:0000256" key="8">
    <source>
        <dbReference type="ARBA" id="ARBA00023015"/>
    </source>
</evidence>
<evidence type="ECO:0000256" key="12">
    <source>
        <dbReference type="ARBA" id="ARBA00023306"/>
    </source>
</evidence>
<keyword evidence="4" id="KW-0963">Cytoplasm</keyword>
<feature type="domain" description="Retinoblastoma-associated protein C-terminal" evidence="18">
    <location>
        <begin position="805"/>
        <end position="958"/>
    </location>
</feature>
<evidence type="ECO:0000256" key="4">
    <source>
        <dbReference type="ARBA" id="ARBA00022490"/>
    </source>
</evidence>
<dbReference type="GO" id="GO:0006357">
    <property type="term" value="P:regulation of transcription by RNA polymerase II"/>
    <property type="evidence" value="ECO:0007669"/>
    <property type="project" value="InterPro"/>
</dbReference>
<dbReference type="GO" id="GO:0048667">
    <property type="term" value="P:cell morphogenesis involved in neuron differentiation"/>
    <property type="evidence" value="ECO:0007669"/>
    <property type="project" value="TreeGrafter"/>
</dbReference>
<evidence type="ECO:0000313" key="19">
    <source>
        <dbReference type="Ensembl" id="ENSHHUP00000046857.1"/>
    </source>
</evidence>
<dbReference type="Pfam" id="PF08934">
    <property type="entry name" value="Rb_C"/>
    <property type="match status" value="1"/>
</dbReference>
<dbReference type="Pfam" id="PF01858">
    <property type="entry name" value="RB_A"/>
    <property type="match status" value="1"/>
</dbReference>
<keyword evidence="5" id="KW-0678">Repressor</keyword>
<feature type="domain" description="Retinoblastoma-associated protein N-terminal" evidence="16">
    <location>
        <begin position="87"/>
        <end position="212"/>
    </location>
</feature>
<comment type="similarity">
    <text evidence="3">Belongs to the retinoblastoma protein (RB) family.</text>
</comment>
<evidence type="ECO:0000259" key="18">
    <source>
        <dbReference type="SMART" id="SM01369"/>
    </source>
</evidence>
<reference evidence="20" key="1">
    <citation type="submission" date="2018-06" db="EMBL/GenBank/DDBJ databases">
        <title>Genome assembly of Danube salmon.</title>
        <authorList>
            <person name="Macqueen D.J."/>
            <person name="Gundappa M.K."/>
        </authorList>
    </citation>
    <scope>NUCLEOTIDE SEQUENCE [LARGE SCALE GENOMIC DNA]</scope>
</reference>
<dbReference type="InterPro" id="IPR002720">
    <property type="entry name" value="RB_A"/>
</dbReference>
<sequence>MPPKKRNSGAAQNKEMKSSIKNASPDKENPDLSIEKHKEKDADFVTLCQSLQVTDAVCDRAWTIWKAVQASVDKVLDTQKRLWAACLFVAVIDLEVPSFTFTQILKAVDLNVKQFLGLLKKMDVNLDTISTKVNSAVTRLEKKYDVSRALYQRFEKTCSKIYTEDSEAKGKEILRSCWTMFLLAKGRALQMEDDLVISFHLMVCVLEFFIRRCLPSLLHPLYQSVICTAQSPPTRTSRRNQSKAKPRQAPPEVDVQLLETLCKENDCSVEEVKSVYQTSFSAFLDSMSLSGTRDLPQATDLSKQYEELYFKSRDFDSRLFLDNDETLLTPKVELMPVERTPRKNLPEDVVLIPPQTPVRAAMNSIAQLRVDLTTSGDQPSANLAVYFMNCTVDPTEEVLQRVESLGLLFSQRFGNAVGPRCVGLGKQRFTLGIRLYYRVMESMLKSEEKRLSVQNFSKLLNDSTFHTSLLACALEVVMATYGGSTFKNGGYSNGGVPVETDLCFPWILDVFQLTAFDFYKVIESFIKAEPSLSKDIVKHLERCEHLIMETIAWREDSPLFELLKRTREEGPVEQAEPPATLNQPLQHNHTAADLYLSPVRPSSRTLPAAESTAPPSSQPSAPAPHQTPRHPKSNSLSLFYKKLYRLAYMRLKMLYTQLLTSHPELEPIMWTLFQHTLQNEYELMRDRHLDQLMMSAMYAICKVKNVDLRFKTIVTAYKNMPNTNQETFKHVLIREGQYDSIIVFYNLVFMQKLKTNILQYASPRVRQTVSVPMWHRNILHVVLISHTQVQNACLRNVLVFSADTLPTVSLPQPPTLSPLPHIPRSPYKFPNSPLRVPGSNNVYISPMKNPTRMSPVMTPRTRILVSIGESFGTSDKFQKINAMVNSSDRSLKRSLDMSSAPKPLKRLRFDVEGQDEADESKPGEDSRLIQKLAEIGSTRTRMQEQKMKDDAESEKDKP</sequence>
<keyword evidence="9" id="KW-0238">DNA-binding</keyword>
<dbReference type="GO" id="GO:0000785">
    <property type="term" value="C:chromatin"/>
    <property type="evidence" value="ECO:0007669"/>
    <property type="project" value="TreeGrafter"/>
</dbReference>
<dbReference type="Pfam" id="PF01857">
    <property type="entry name" value="RB_B"/>
    <property type="match status" value="1"/>
</dbReference>
<evidence type="ECO:0000256" key="11">
    <source>
        <dbReference type="ARBA" id="ARBA00023242"/>
    </source>
</evidence>
<feature type="compositionally biased region" description="Low complexity" evidence="15">
    <location>
        <begin position="607"/>
        <end position="626"/>
    </location>
</feature>
<feature type="compositionally biased region" description="Basic and acidic residues" evidence="15">
    <location>
        <begin position="14"/>
        <end position="32"/>
    </location>
</feature>
<evidence type="ECO:0000259" key="17">
    <source>
        <dbReference type="SMART" id="SM01368"/>
    </source>
</evidence>
<dbReference type="FunFam" id="1.10.472.140:FF:000002">
    <property type="entry name" value="RB transcriptional corepressor 1"/>
    <property type="match status" value="1"/>
</dbReference>
<dbReference type="InterPro" id="IPR024599">
    <property type="entry name" value="RB_N"/>
</dbReference>
<keyword evidence="20" id="KW-1185">Reference proteome</keyword>
<evidence type="ECO:0000259" key="16">
    <source>
        <dbReference type="SMART" id="SM01367"/>
    </source>
</evidence>
<dbReference type="SMART" id="SM01367">
    <property type="entry name" value="DUF3452"/>
    <property type="match status" value="1"/>
</dbReference>
<evidence type="ECO:0000256" key="6">
    <source>
        <dbReference type="ARBA" id="ARBA00022553"/>
    </source>
</evidence>
<dbReference type="Proteomes" id="UP000314982">
    <property type="component" value="Unassembled WGS sequence"/>
</dbReference>
<dbReference type="GO" id="GO:0005737">
    <property type="term" value="C:cytoplasm"/>
    <property type="evidence" value="ECO:0007669"/>
    <property type="project" value="UniProtKB-SubCell"/>
</dbReference>
<proteinExistence type="inferred from homology"/>
<keyword evidence="7" id="KW-0156">Chromatin regulator</keyword>
<evidence type="ECO:0000256" key="7">
    <source>
        <dbReference type="ARBA" id="ARBA00022853"/>
    </source>
</evidence>
<keyword evidence="11" id="KW-0539">Nucleus</keyword>
<dbReference type="Gene3D" id="1.10.472.10">
    <property type="entry name" value="Cyclin-like"/>
    <property type="match status" value="2"/>
</dbReference>
<comment type="subcellular location">
    <subcellularLocation>
        <location evidence="2">Cytoplasm</location>
    </subcellularLocation>
    <subcellularLocation>
        <location evidence="1">Nucleus</location>
    </subcellularLocation>
</comment>
<reference evidence="19" key="2">
    <citation type="submission" date="2025-08" db="UniProtKB">
        <authorList>
            <consortium name="Ensembl"/>
        </authorList>
    </citation>
    <scope>IDENTIFICATION</scope>
</reference>
<dbReference type="CDD" id="cd20599">
    <property type="entry name" value="CYCLIN_RB"/>
    <property type="match status" value="1"/>
</dbReference>
<accession>A0A4W5N7Z5</accession>
<keyword evidence="12" id="KW-0131">Cell cycle</keyword>
<dbReference type="PANTHER" id="PTHR13742:SF36">
    <property type="entry name" value="RETINOBLASTOMA-ASSOCIATED PROTEIN"/>
    <property type="match status" value="1"/>
</dbReference>
<dbReference type="SMART" id="SM01369">
    <property type="entry name" value="Rb_C"/>
    <property type="match status" value="1"/>
</dbReference>
<feature type="region of interest" description="Disordered" evidence="15">
    <location>
        <begin position="1"/>
        <end position="32"/>
    </location>
</feature>
<feature type="region of interest" description="Disordered" evidence="15">
    <location>
        <begin position="231"/>
        <end position="251"/>
    </location>
</feature>
<organism evidence="19 20">
    <name type="scientific">Hucho hucho</name>
    <name type="common">huchen</name>
    <dbReference type="NCBI Taxonomy" id="62062"/>
    <lineage>
        <taxon>Eukaryota</taxon>
        <taxon>Metazoa</taxon>
        <taxon>Chordata</taxon>
        <taxon>Craniata</taxon>
        <taxon>Vertebrata</taxon>
        <taxon>Euteleostomi</taxon>
        <taxon>Actinopterygii</taxon>
        <taxon>Neopterygii</taxon>
        <taxon>Teleostei</taxon>
        <taxon>Protacanthopterygii</taxon>
        <taxon>Salmoniformes</taxon>
        <taxon>Salmonidae</taxon>
        <taxon>Salmoninae</taxon>
        <taxon>Hucho</taxon>
    </lineage>
</organism>
<dbReference type="Pfam" id="PF11934">
    <property type="entry name" value="DUF3452"/>
    <property type="match status" value="1"/>
</dbReference>